<keyword evidence="2" id="KW-1185">Reference proteome</keyword>
<dbReference type="InterPro" id="IPR033558">
    <property type="entry name" value="IFT25"/>
</dbReference>
<sequence length="134" mass="14693">MTDISAGASIVMASCADERHLPEDALDPSEQKYWVTDGCYPAELVIKLARPSKVSKLRTSTRGVRKFSLHVCADERLDAGGEFKPVFEVELADKPADAAQVESHKVSVKRALFLKIRVESGWGDFSSVHAVSVF</sequence>
<dbReference type="Proteomes" id="UP000001876">
    <property type="component" value="Unassembled WGS sequence"/>
</dbReference>
<name>C1ML39_MICPC</name>
<dbReference type="STRING" id="564608.C1ML39"/>
<dbReference type="EMBL" id="GG663736">
    <property type="protein sequence ID" value="EEH59483.1"/>
    <property type="molecule type" value="Genomic_DNA"/>
</dbReference>
<accession>C1ML39</accession>
<dbReference type="GO" id="GO:0005929">
    <property type="term" value="C:cilium"/>
    <property type="evidence" value="ECO:0007669"/>
    <property type="project" value="TreeGrafter"/>
</dbReference>
<dbReference type="RefSeq" id="XP_003056107.1">
    <property type="nucleotide sequence ID" value="XM_003056061.1"/>
</dbReference>
<dbReference type="GeneID" id="9681556"/>
<dbReference type="Gene3D" id="2.60.120.260">
    <property type="entry name" value="Galactose-binding domain-like"/>
    <property type="match status" value="1"/>
</dbReference>
<evidence type="ECO:0000313" key="1">
    <source>
        <dbReference type="EMBL" id="EEH59483.1"/>
    </source>
</evidence>
<dbReference type="GO" id="GO:0030992">
    <property type="term" value="C:intraciliary transport particle B"/>
    <property type="evidence" value="ECO:0007669"/>
    <property type="project" value="InterPro"/>
</dbReference>
<dbReference type="PANTHER" id="PTHR33906:SF1">
    <property type="entry name" value="INTRAFLAGELLAR TRANSPORT PROTEIN 25 HOMOLOG"/>
    <property type="match status" value="1"/>
</dbReference>
<dbReference type="KEGG" id="mpp:MICPUCDRAFT_49464"/>
<protein>
    <submittedName>
        <fullName evidence="1">Predicted protein</fullName>
    </submittedName>
</protein>
<dbReference type="SUPFAM" id="SSF49785">
    <property type="entry name" value="Galactose-binding domain-like"/>
    <property type="match status" value="1"/>
</dbReference>
<dbReference type="AlphaFoldDB" id="C1ML39"/>
<dbReference type="OrthoDB" id="271080at2759"/>
<gene>
    <name evidence="1" type="ORF">MICPUCDRAFT_49464</name>
</gene>
<dbReference type="InterPro" id="IPR008979">
    <property type="entry name" value="Galactose-bd-like_sf"/>
</dbReference>
<dbReference type="GO" id="GO:0042073">
    <property type="term" value="P:intraciliary transport"/>
    <property type="evidence" value="ECO:0007669"/>
    <property type="project" value="InterPro"/>
</dbReference>
<dbReference type="eggNOG" id="ENOG502S2ND">
    <property type="taxonomic scope" value="Eukaryota"/>
</dbReference>
<dbReference type="PANTHER" id="PTHR33906">
    <property type="entry name" value="INTRAFLAGELLAR TRANSPORT PROTEIN 25 HOMOLOG"/>
    <property type="match status" value="1"/>
</dbReference>
<reference evidence="1 2" key="1">
    <citation type="journal article" date="2009" name="Science">
        <title>Green evolution and dynamic adaptations revealed by genomes of the marine picoeukaryotes Micromonas.</title>
        <authorList>
            <person name="Worden A.Z."/>
            <person name="Lee J.H."/>
            <person name="Mock T."/>
            <person name="Rouze P."/>
            <person name="Simmons M.P."/>
            <person name="Aerts A.L."/>
            <person name="Allen A.E."/>
            <person name="Cuvelier M.L."/>
            <person name="Derelle E."/>
            <person name="Everett M.V."/>
            <person name="Foulon E."/>
            <person name="Grimwood J."/>
            <person name="Gundlach H."/>
            <person name="Henrissat B."/>
            <person name="Napoli C."/>
            <person name="McDonald S.M."/>
            <person name="Parker M.S."/>
            <person name="Rombauts S."/>
            <person name="Salamov A."/>
            <person name="Von Dassow P."/>
            <person name="Badger J.H."/>
            <person name="Coutinho P.M."/>
            <person name="Demir E."/>
            <person name="Dubchak I."/>
            <person name="Gentemann C."/>
            <person name="Eikrem W."/>
            <person name="Gready J.E."/>
            <person name="John U."/>
            <person name="Lanier W."/>
            <person name="Lindquist E.A."/>
            <person name="Lucas S."/>
            <person name="Mayer K.F."/>
            <person name="Moreau H."/>
            <person name="Not F."/>
            <person name="Otillar R."/>
            <person name="Panaud O."/>
            <person name="Pangilinan J."/>
            <person name="Paulsen I."/>
            <person name="Piegu B."/>
            <person name="Poliakov A."/>
            <person name="Robbens S."/>
            <person name="Schmutz J."/>
            <person name="Toulza E."/>
            <person name="Wyss T."/>
            <person name="Zelensky A."/>
            <person name="Zhou K."/>
            <person name="Armbrust E.V."/>
            <person name="Bhattacharya D."/>
            <person name="Goodenough U.W."/>
            <person name="Van de Peer Y."/>
            <person name="Grigoriev I.V."/>
        </authorList>
    </citation>
    <scope>NUCLEOTIDE SEQUENCE [LARGE SCALE GENOMIC DNA]</scope>
    <source>
        <strain evidence="1 2">CCMP1545</strain>
    </source>
</reference>
<evidence type="ECO:0000313" key="2">
    <source>
        <dbReference type="Proteomes" id="UP000001876"/>
    </source>
</evidence>
<organism evidence="2">
    <name type="scientific">Micromonas pusilla (strain CCMP1545)</name>
    <name type="common">Picoplanktonic green alga</name>
    <dbReference type="NCBI Taxonomy" id="564608"/>
    <lineage>
        <taxon>Eukaryota</taxon>
        <taxon>Viridiplantae</taxon>
        <taxon>Chlorophyta</taxon>
        <taxon>Mamiellophyceae</taxon>
        <taxon>Mamiellales</taxon>
        <taxon>Mamiellaceae</taxon>
        <taxon>Micromonas</taxon>
    </lineage>
</organism>
<proteinExistence type="predicted"/>
<dbReference type="OMA" id="MWTRNAK"/>